<keyword evidence="1" id="KW-0472">Membrane</keyword>
<evidence type="ECO:0000313" key="3">
    <source>
        <dbReference type="Proteomes" id="UP001165405"/>
    </source>
</evidence>
<proteinExistence type="predicted"/>
<dbReference type="InterPro" id="IPR013901">
    <property type="entry name" value="Anthrone_oxy"/>
</dbReference>
<organism evidence="2 3">
    <name type="scientific">Antribacter soli</name>
    <dbReference type="NCBI Taxonomy" id="2910976"/>
    <lineage>
        <taxon>Bacteria</taxon>
        <taxon>Bacillati</taxon>
        <taxon>Actinomycetota</taxon>
        <taxon>Actinomycetes</taxon>
        <taxon>Micrococcales</taxon>
        <taxon>Promicromonosporaceae</taxon>
        <taxon>Antribacter</taxon>
    </lineage>
</organism>
<evidence type="ECO:0000256" key="1">
    <source>
        <dbReference type="SAM" id="Phobius"/>
    </source>
</evidence>
<feature type="transmembrane region" description="Helical" evidence="1">
    <location>
        <begin position="6"/>
        <end position="32"/>
    </location>
</feature>
<accession>A0AA41UD92</accession>
<dbReference type="EMBL" id="JAKGSG010000050">
    <property type="protein sequence ID" value="MCF4122864.1"/>
    <property type="molecule type" value="Genomic_DNA"/>
</dbReference>
<protein>
    <submittedName>
        <fullName evidence="2">DUF1772 domain-containing protein</fullName>
    </submittedName>
</protein>
<dbReference type="AlphaFoldDB" id="A0AA41UD92"/>
<dbReference type="Pfam" id="PF08592">
    <property type="entry name" value="Anthrone_oxy"/>
    <property type="match status" value="1"/>
</dbReference>
<dbReference type="Proteomes" id="UP001165405">
    <property type="component" value="Unassembled WGS sequence"/>
</dbReference>
<reference evidence="2" key="1">
    <citation type="submission" date="2022-01" db="EMBL/GenBank/DDBJ databases">
        <title>Antribacter sp. nov., isolated from Guizhou of China.</title>
        <authorList>
            <person name="Chengliang C."/>
            <person name="Ya Z."/>
        </authorList>
    </citation>
    <scope>NUCLEOTIDE SEQUENCE</scope>
    <source>
        <strain evidence="2">KLBMP 9083</strain>
    </source>
</reference>
<sequence length="150" mass="15582">MLDVLAVLSVVVLGLSAGVFFAFSTFVVAGLRRAEDAEAGAVMNGINAEAVRPPFMVVFGGALLVPLATTVWAYAQDDAGAAWFLAATALYALGSFGVTVVLNVPLNNGLLVAPDVGEGWRDFHGPWTRWNHVRTVSATIAAALAVVGLL</sequence>
<feature type="transmembrane region" description="Helical" evidence="1">
    <location>
        <begin position="53"/>
        <end position="75"/>
    </location>
</feature>
<keyword evidence="1" id="KW-0812">Transmembrane</keyword>
<dbReference type="RefSeq" id="WP_236090655.1">
    <property type="nucleotide sequence ID" value="NZ_JAKGSG010000050.1"/>
</dbReference>
<name>A0AA41UD92_9MICO</name>
<keyword evidence="3" id="KW-1185">Reference proteome</keyword>
<comment type="caution">
    <text evidence="2">The sequence shown here is derived from an EMBL/GenBank/DDBJ whole genome shotgun (WGS) entry which is preliminary data.</text>
</comment>
<keyword evidence="1" id="KW-1133">Transmembrane helix</keyword>
<feature type="transmembrane region" description="Helical" evidence="1">
    <location>
        <begin position="81"/>
        <end position="102"/>
    </location>
</feature>
<evidence type="ECO:0000313" key="2">
    <source>
        <dbReference type="EMBL" id="MCF4122864.1"/>
    </source>
</evidence>
<gene>
    <name evidence="2" type="ORF">L1785_17950</name>
</gene>